<dbReference type="SUPFAM" id="SSF46785">
    <property type="entry name" value="Winged helix' DNA-binding domain"/>
    <property type="match status" value="1"/>
</dbReference>
<dbReference type="Proteomes" id="UP000009134">
    <property type="component" value="Chromosome"/>
</dbReference>
<evidence type="ECO:0000256" key="4">
    <source>
        <dbReference type="ARBA" id="ARBA00023163"/>
    </source>
</evidence>
<dbReference type="HOGENOM" id="CLU_039613_6_4_5"/>
<dbReference type="KEGG" id="nar:Saro_1646"/>
<dbReference type="InterPro" id="IPR000847">
    <property type="entry name" value="LysR_HTH_N"/>
</dbReference>
<dbReference type="GO" id="GO:0003677">
    <property type="term" value="F:DNA binding"/>
    <property type="evidence" value="ECO:0007669"/>
    <property type="project" value="UniProtKB-KW"/>
</dbReference>
<protein>
    <submittedName>
        <fullName evidence="6">Transcriptional regulator, LysR family</fullName>
    </submittedName>
</protein>
<organism evidence="6 7">
    <name type="scientific">Novosphingobium aromaticivorans (strain ATCC 700278 / DSM 12444 / CCUG 56034 / CIP 105152 / NBRC 16084 / F199)</name>
    <dbReference type="NCBI Taxonomy" id="279238"/>
    <lineage>
        <taxon>Bacteria</taxon>
        <taxon>Pseudomonadati</taxon>
        <taxon>Pseudomonadota</taxon>
        <taxon>Alphaproteobacteria</taxon>
        <taxon>Sphingomonadales</taxon>
        <taxon>Sphingomonadaceae</taxon>
        <taxon>Novosphingobium</taxon>
    </lineage>
</organism>
<dbReference type="EMBL" id="CP000248">
    <property type="protein sequence ID" value="ABD26086.1"/>
    <property type="molecule type" value="Genomic_DNA"/>
</dbReference>
<dbReference type="AlphaFoldDB" id="Q2G7T7"/>
<dbReference type="Gene3D" id="1.10.10.10">
    <property type="entry name" value="Winged helix-like DNA-binding domain superfamily/Winged helix DNA-binding domain"/>
    <property type="match status" value="1"/>
</dbReference>
<sequence>MMKRAQLRHFLALVESGNFTRAAERLAISQPTLSASIAELERMAGTRLFLREKRQVRLTAAGARLVNHARAIEREFRAAEAAFVEAPVPLAPLRLGTIPSVSTAMLSAAVRRWTGPQPLTLVEGTDAELRRKLGEGQVDVILTLLRPEDADRPSLRLLEEGYRLLLPESHALAGAALIDARDVASETMIARRSCEILGETSRWFTQRGVRPPFFLRSSNDDRCIEMVRAGMGVTTAPQSLARDGVVAVQLADYDFRRTLGLVGGRDRPDLVAEEGALAEALRAAFYFTA</sequence>
<evidence type="ECO:0000313" key="7">
    <source>
        <dbReference type="Proteomes" id="UP000009134"/>
    </source>
</evidence>
<dbReference type="SUPFAM" id="SSF53850">
    <property type="entry name" value="Periplasmic binding protein-like II"/>
    <property type="match status" value="1"/>
</dbReference>
<reference evidence="7" key="1">
    <citation type="submission" date="2006-01" db="EMBL/GenBank/DDBJ databases">
        <title>Complete sequence of Novosphingobium aromaticivorans DSM 12444.</title>
        <authorList>
            <consortium name="US DOE Joint Genome Institute"/>
            <person name="Copeland A."/>
            <person name="Lucas S."/>
            <person name="Lapidus A."/>
            <person name="Barry K."/>
            <person name="Detter J.C."/>
            <person name="Glavina T."/>
            <person name="Hammon N."/>
            <person name="Israni S."/>
            <person name="Pitluck S."/>
            <person name="Chain P."/>
            <person name="Malfatti S."/>
            <person name="Shin M."/>
            <person name="Vergez L."/>
            <person name="Schmutz J."/>
            <person name="Larimer F."/>
            <person name="Land M."/>
            <person name="Kyrpides N."/>
            <person name="Ivanova N."/>
            <person name="Fredrickson J."/>
            <person name="Balkwill D."/>
            <person name="Romine M.F."/>
            <person name="Richardson P."/>
        </authorList>
    </citation>
    <scope>NUCLEOTIDE SEQUENCE [LARGE SCALE GENOMIC DNA]</scope>
    <source>
        <strain evidence="7">ATCC 700278 / DSM 12444 / CCUG 56034 / CIP 105152 / NBRC 16084 / F199</strain>
    </source>
</reference>
<dbReference type="GO" id="GO:0032993">
    <property type="term" value="C:protein-DNA complex"/>
    <property type="evidence" value="ECO:0007669"/>
    <property type="project" value="TreeGrafter"/>
</dbReference>
<evidence type="ECO:0000259" key="5">
    <source>
        <dbReference type="PROSITE" id="PS50931"/>
    </source>
</evidence>
<dbReference type="PANTHER" id="PTHR30346">
    <property type="entry name" value="TRANSCRIPTIONAL DUAL REGULATOR HCAR-RELATED"/>
    <property type="match status" value="1"/>
</dbReference>
<feature type="domain" description="HTH lysR-type" evidence="5">
    <location>
        <begin position="2"/>
        <end position="59"/>
    </location>
</feature>
<evidence type="ECO:0000256" key="2">
    <source>
        <dbReference type="ARBA" id="ARBA00023015"/>
    </source>
</evidence>
<dbReference type="InterPro" id="IPR036390">
    <property type="entry name" value="WH_DNA-bd_sf"/>
</dbReference>
<dbReference type="InterPro" id="IPR005119">
    <property type="entry name" value="LysR_subst-bd"/>
</dbReference>
<keyword evidence="7" id="KW-1185">Reference proteome</keyword>
<dbReference type="GO" id="GO:0003700">
    <property type="term" value="F:DNA-binding transcription factor activity"/>
    <property type="evidence" value="ECO:0007669"/>
    <property type="project" value="InterPro"/>
</dbReference>
<dbReference type="Pfam" id="PF03466">
    <property type="entry name" value="LysR_substrate"/>
    <property type="match status" value="1"/>
</dbReference>
<dbReference type="PRINTS" id="PR00039">
    <property type="entry name" value="HTHLYSR"/>
</dbReference>
<evidence type="ECO:0000313" key="6">
    <source>
        <dbReference type="EMBL" id="ABD26086.1"/>
    </source>
</evidence>
<dbReference type="InterPro" id="IPR036388">
    <property type="entry name" value="WH-like_DNA-bd_sf"/>
</dbReference>
<evidence type="ECO:0000256" key="1">
    <source>
        <dbReference type="ARBA" id="ARBA00009437"/>
    </source>
</evidence>
<dbReference type="CDD" id="cd05466">
    <property type="entry name" value="PBP2_LTTR_substrate"/>
    <property type="match status" value="1"/>
</dbReference>
<keyword evidence="2" id="KW-0805">Transcription regulation</keyword>
<gene>
    <name evidence="6" type="ordered locus">Saro_1646</name>
</gene>
<dbReference type="Gene3D" id="3.40.190.10">
    <property type="entry name" value="Periplasmic binding protein-like II"/>
    <property type="match status" value="2"/>
</dbReference>
<evidence type="ECO:0000256" key="3">
    <source>
        <dbReference type="ARBA" id="ARBA00023125"/>
    </source>
</evidence>
<dbReference type="FunFam" id="1.10.10.10:FF:000001">
    <property type="entry name" value="LysR family transcriptional regulator"/>
    <property type="match status" value="1"/>
</dbReference>
<name>Q2G7T7_NOVAD</name>
<dbReference type="eggNOG" id="COG0583">
    <property type="taxonomic scope" value="Bacteria"/>
</dbReference>
<proteinExistence type="inferred from homology"/>
<comment type="similarity">
    <text evidence="1">Belongs to the LysR transcriptional regulatory family.</text>
</comment>
<dbReference type="Pfam" id="PF00126">
    <property type="entry name" value="HTH_1"/>
    <property type="match status" value="1"/>
</dbReference>
<keyword evidence="3" id="KW-0238">DNA-binding</keyword>
<dbReference type="STRING" id="279238.Saro_1646"/>
<dbReference type="PANTHER" id="PTHR30346:SF28">
    <property type="entry name" value="HTH-TYPE TRANSCRIPTIONAL REGULATOR CYNR"/>
    <property type="match status" value="1"/>
</dbReference>
<accession>Q2G7T7</accession>
<keyword evidence="4" id="KW-0804">Transcription</keyword>
<dbReference type="PROSITE" id="PS50931">
    <property type="entry name" value="HTH_LYSR"/>
    <property type="match status" value="1"/>
</dbReference>